<gene>
    <name evidence="2" type="ORF">chiPu_0014406</name>
</gene>
<dbReference type="EMBL" id="BEZZ01000761">
    <property type="protein sequence ID" value="GCC35916.1"/>
    <property type="molecule type" value="Genomic_DNA"/>
</dbReference>
<reference evidence="2 3" key="1">
    <citation type="journal article" date="2018" name="Nat. Ecol. Evol.">
        <title>Shark genomes provide insights into elasmobranch evolution and the origin of vertebrates.</title>
        <authorList>
            <person name="Hara Y"/>
            <person name="Yamaguchi K"/>
            <person name="Onimaru K"/>
            <person name="Kadota M"/>
            <person name="Koyanagi M"/>
            <person name="Keeley SD"/>
            <person name="Tatsumi K"/>
            <person name="Tanaka K"/>
            <person name="Motone F"/>
            <person name="Kageyama Y"/>
            <person name="Nozu R"/>
            <person name="Adachi N"/>
            <person name="Nishimura O"/>
            <person name="Nakagawa R"/>
            <person name="Tanegashima C"/>
            <person name="Kiyatake I"/>
            <person name="Matsumoto R"/>
            <person name="Murakumo K"/>
            <person name="Nishida K"/>
            <person name="Terakita A"/>
            <person name="Kuratani S"/>
            <person name="Sato K"/>
            <person name="Hyodo S Kuraku.S."/>
        </authorList>
    </citation>
    <scope>NUCLEOTIDE SEQUENCE [LARGE SCALE GENOMIC DNA]</scope>
</reference>
<feature type="compositionally biased region" description="Basic and acidic residues" evidence="1">
    <location>
        <begin position="117"/>
        <end position="134"/>
    </location>
</feature>
<feature type="region of interest" description="Disordered" evidence="1">
    <location>
        <begin position="12"/>
        <end position="48"/>
    </location>
</feature>
<sequence>MDLLLTRLKDFSRKPGRFPGGEGRHSLPALGKRQSYSGPEWDPRPQGRRMDLEKALEWLKSELMEMRFQNQTLVKQLMELHAGIQELKKEYDSDQDVSASESDNEESGDGSNLSCSHPDHRQVTQMENRRNSVP</sequence>
<dbReference type="InterPro" id="IPR051771">
    <property type="entry name" value="FAM167_domain"/>
</dbReference>
<accession>A0A401SZU0</accession>
<feature type="region of interest" description="Disordered" evidence="1">
    <location>
        <begin position="89"/>
        <end position="134"/>
    </location>
</feature>
<dbReference type="AlphaFoldDB" id="A0A401SZU0"/>
<dbReference type="PANTHER" id="PTHR32289">
    <property type="entry name" value="PROTEIN FAM167A"/>
    <property type="match status" value="1"/>
</dbReference>
<evidence type="ECO:0000313" key="3">
    <source>
        <dbReference type="Proteomes" id="UP000287033"/>
    </source>
</evidence>
<name>A0A401SZU0_CHIPU</name>
<organism evidence="2 3">
    <name type="scientific">Chiloscyllium punctatum</name>
    <name type="common">Brownbanded bambooshark</name>
    <name type="synonym">Hemiscyllium punctatum</name>
    <dbReference type="NCBI Taxonomy" id="137246"/>
    <lineage>
        <taxon>Eukaryota</taxon>
        <taxon>Metazoa</taxon>
        <taxon>Chordata</taxon>
        <taxon>Craniata</taxon>
        <taxon>Vertebrata</taxon>
        <taxon>Chondrichthyes</taxon>
        <taxon>Elasmobranchii</taxon>
        <taxon>Galeomorphii</taxon>
        <taxon>Galeoidea</taxon>
        <taxon>Orectolobiformes</taxon>
        <taxon>Hemiscylliidae</taxon>
        <taxon>Chiloscyllium</taxon>
    </lineage>
</organism>
<keyword evidence="3" id="KW-1185">Reference proteome</keyword>
<comment type="caution">
    <text evidence="2">The sequence shown here is derived from an EMBL/GenBank/DDBJ whole genome shotgun (WGS) entry which is preliminary data.</text>
</comment>
<evidence type="ECO:0000313" key="2">
    <source>
        <dbReference type="EMBL" id="GCC35916.1"/>
    </source>
</evidence>
<protein>
    <submittedName>
        <fullName evidence="2">Uncharacterized protein</fullName>
    </submittedName>
</protein>
<evidence type="ECO:0000256" key="1">
    <source>
        <dbReference type="SAM" id="MobiDB-lite"/>
    </source>
</evidence>
<proteinExistence type="predicted"/>
<dbReference type="OrthoDB" id="9948935at2759"/>
<dbReference type="PANTHER" id="PTHR32289:SF5">
    <property type="entry name" value="TRANSMEMBRANE 74B, OPPOSITE STRAND"/>
    <property type="match status" value="1"/>
</dbReference>
<dbReference type="Proteomes" id="UP000287033">
    <property type="component" value="Unassembled WGS sequence"/>
</dbReference>